<feature type="compositionally biased region" description="Low complexity" evidence="6">
    <location>
        <begin position="366"/>
        <end position="376"/>
    </location>
</feature>
<keyword evidence="3" id="KW-0238">DNA-binding</keyword>
<feature type="region of interest" description="Disordered" evidence="6">
    <location>
        <begin position="188"/>
        <end position="213"/>
    </location>
</feature>
<evidence type="ECO:0000256" key="2">
    <source>
        <dbReference type="ARBA" id="ARBA00023015"/>
    </source>
</evidence>
<dbReference type="InterPro" id="IPR044787">
    <property type="entry name" value="HHO5-like"/>
</dbReference>
<feature type="region of interest" description="Disordered" evidence="6">
    <location>
        <begin position="90"/>
        <end position="118"/>
    </location>
</feature>
<keyword evidence="5" id="KW-0539">Nucleus</keyword>
<feature type="compositionally biased region" description="Polar residues" evidence="6">
    <location>
        <begin position="98"/>
        <end position="109"/>
    </location>
</feature>
<dbReference type="GO" id="GO:0003700">
    <property type="term" value="F:DNA-binding transcription factor activity"/>
    <property type="evidence" value="ECO:0007669"/>
    <property type="project" value="InterPro"/>
</dbReference>
<dbReference type="InterPro" id="IPR009057">
    <property type="entry name" value="Homeodomain-like_sf"/>
</dbReference>
<name>A0AAD3S8E9_NEPGR</name>
<dbReference type="InterPro" id="IPR006447">
    <property type="entry name" value="Myb_dom_plants"/>
</dbReference>
<dbReference type="AlphaFoldDB" id="A0AAD3S8E9"/>
<evidence type="ECO:0000259" key="7">
    <source>
        <dbReference type="PROSITE" id="PS51294"/>
    </source>
</evidence>
<dbReference type="InterPro" id="IPR017930">
    <property type="entry name" value="Myb_dom"/>
</dbReference>
<dbReference type="Gene3D" id="1.10.10.60">
    <property type="entry name" value="Homeodomain-like"/>
    <property type="match status" value="1"/>
</dbReference>
<feature type="region of interest" description="Disordered" evidence="6">
    <location>
        <begin position="349"/>
        <end position="398"/>
    </location>
</feature>
<keyword evidence="2" id="KW-0805">Transcription regulation</keyword>
<dbReference type="GO" id="GO:0005634">
    <property type="term" value="C:nucleus"/>
    <property type="evidence" value="ECO:0007669"/>
    <property type="project" value="UniProtKB-SubCell"/>
</dbReference>
<dbReference type="EMBL" id="BSYO01000006">
    <property type="protein sequence ID" value="GMH06425.1"/>
    <property type="molecule type" value="Genomic_DNA"/>
</dbReference>
<dbReference type="GO" id="GO:0003677">
    <property type="term" value="F:DNA binding"/>
    <property type="evidence" value="ECO:0007669"/>
    <property type="project" value="UniProtKB-KW"/>
</dbReference>
<evidence type="ECO:0000256" key="3">
    <source>
        <dbReference type="ARBA" id="ARBA00023125"/>
    </source>
</evidence>
<evidence type="ECO:0000256" key="4">
    <source>
        <dbReference type="ARBA" id="ARBA00023163"/>
    </source>
</evidence>
<dbReference type="PANTHER" id="PTHR31003:SF22">
    <property type="entry name" value="TRANSCRIPTION FACTOR HHO5"/>
    <property type="match status" value="1"/>
</dbReference>
<dbReference type="FunFam" id="1.10.10.60:FF:000002">
    <property type="entry name" value="Myb family transcription factor"/>
    <property type="match status" value="1"/>
</dbReference>
<evidence type="ECO:0000256" key="1">
    <source>
        <dbReference type="ARBA" id="ARBA00004123"/>
    </source>
</evidence>
<dbReference type="InterPro" id="IPR058673">
    <property type="entry name" value="HHO5-like_N"/>
</dbReference>
<comment type="caution">
    <text evidence="8">The sequence shown here is derived from an EMBL/GenBank/DDBJ whole genome shotgun (WGS) entry which is preliminary data.</text>
</comment>
<dbReference type="Proteomes" id="UP001279734">
    <property type="component" value="Unassembled WGS sequence"/>
</dbReference>
<evidence type="ECO:0000256" key="6">
    <source>
        <dbReference type="SAM" id="MobiDB-lite"/>
    </source>
</evidence>
<dbReference type="Pfam" id="PF26575">
    <property type="entry name" value="HHO5_N"/>
    <property type="match status" value="1"/>
</dbReference>
<dbReference type="NCBIfam" id="TIGR01557">
    <property type="entry name" value="myb_SHAQKYF"/>
    <property type="match status" value="1"/>
</dbReference>
<dbReference type="Pfam" id="PF00249">
    <property type="entry name" value="Myb_DNA-binding"/>
    <property type="match status" value="1"/>
</dbReference>
<reference evidence="8" key="1">
    <citation type="submission" date="2023-05" db="EMBL/GenBank/DDBJ databases">
        <title>Nepenthes gracilis genome sequencing.</title>
        <authorList>
            <person name="Fukushima K."/>
        </authorList>
    </citation>
    <scope>NUCLEOTIDE SEQUENCE</scope>
    <source>
        <strain evidence="8">SING2019-196</strain>
    </source>
</reference>
<evidence type="ECO:0000313" key="8">
    <source>
        <dbReference type="EMBL" id="GMH06425.1"/>
    </source>
</evidence>
<gene>
    <name evidence="8" type="ORF">Nepgr_008265</name>
</gene>
<accession>A0AAD3S8E9</accession>
<dbReference type="SUPFAM" id="SSF46689">
    <property type="entry name" value="Homeodomain-like"/>
    <property type="match status" value="1"/>
</dbReference>
<feature type="compositionally biased region" description="Pro residues" evidence="6">
    <location>
        <begin position="193"/>
        <end position="208"/>
    </location>
</feature>
<dbReference type="PANTHER" id="PTHR31003">
    <property type="entry name" value="MYB FAMILY TRANSCRIPTION FACTOR"/>
    <property type="match status" value="1"/>
</dbReference>
<protein>
    <recommendedName>
        <fullName evidence="7">HTH myb-type domain-containing protein</fullName>
    </recommendedName>
</protein>
<dbReference type="PROSITE" id="PS51294">
    <property type="entry name" value="HTH_MYB"/>
    <property type="match status" value="1"/>
</dbReference>
<keyword evidence="9" id="KW-1185">Reference proteome</keyword>
<proteinExistence type="predicted"/>
<dbReference type="InterPro" id="IPR001005">
    <property type="entry name" value="SANT/Myb"/>
</dbReference>
<organism evidence="8 9">
    <name type="scientific">Nepenthes gracilis</name>
    <name type="common">Slender pitcher plant</name>
    <dbReference type="NCBI Taxonomy" id="150966"/>
    <lineage>
        <taxon>Eukaryota</taxon>
        <taxon>Viridiplantae</taxon>
        <taxon>Streptophyta</taxon>
        <taxon>Embryophyta</taxon>
        <taxon>Tracheophyta</taxon>
        <taxon>Spermatophyta</taxon>
        <taxon>Magnoliopsida</taxon>
        <taxon>eudicotyledons</taxon>
        <taxon>Gunneridae</taxon>
        <taxon>Pentapetalae</taxon>
        <taxon>Caryophyllales</taxon>
        <taxon>Nepenthaceae</taxon>
        <taxon>Nepenthes</taxon>
    </lineage>
</organism>
<feature type="region of interest" description="Disordered" evidence="6">
    <location>
        <begin position="223"/>
        <end position="242"/>
    </location>
</feature>
<keyword evidence="4" id="KW-0804">Transcription</keyword>
<evidence type="ECO:0000256" key="5">
    <source>
        <dbReference type="ARBA" id="ARBA00023242"/>
    </source>
</evidence>
<comment type="subcellular location">
    <subcellularLocation>
        <location evidence="1">Nucleus</location>
    </subcellularLocation>
</comment>
<evidence type="ECO:0000313" key="9">
    <source>
        <dbReference type="Proteomes" id="UP001279734"/>
    </source>
</evidence>
<sequence length="398" mass="44542">MELNSPKLNLDLSPPCVHPQTISDFVPHVSIFTKAISDSRSAELNNYISGLQDELKKIEAFKREFPLSILLLNDVINYLKEEGRKGRVAESRKMMQEVSPSKVNSNGNGSVELETDQSDKRTWMSSAQLWSSSNLTDHTSFLQLNSKNEEDDRMRSDSLFQHRKYIENVGAFASLKENSGVLAVKEYAENKNPTPPPPPPPPRPPPPADSLTCPRLKILSPERGVKKRGGGGGGQCSSHPALFTDQSRSQNKLTNPTFQMARKERRCWSPELHRRFLDALEKLGGSQVATPKQIREFMQVNGLTNDEVKSHLQKYRLHIRKLPSSPHTSSNGMLLGQVLKLEGRGIAKEEFPQSGSPESPFQLARSSTNCNSSGDSSMEEGDQKLDGHYSWKVHHHRP</sequence>
<feature type="domain" description="HTH myb-type" evidence="7">
    <location>
        <begin position="260"/>
        <end position="320"/>
    </location>
</feature>